<accession>A0A7Y9FS04</accession>
<proteinExistence type="predicted"/>
<dbReference type="Proteomes" id="UP000517753">
    <property type="component" value="Unassembled WGS sequence"/>
</dbReference>
<dbReference type="EMBL" id="JACCBY010000004">
    <property type="protein sequence ID" value="NYD91186.1"/>
    <property type="molecule type" value="Genomic_DNA"/>
</dbReference>
<organism evidence="1 2">
    <name type="scientific">Sphingomonas melonis</name>
    <dbReference type="NCBI Taxonomy" id="152682"/>
    <lineage>
        <taxon>Bacteria</taxon>
        <taxon>Pseudomonadati</taxon>
        <taxon>Pseudomonadota</taxon>
        <taxon>Alphaproteobacteria</taxon>
        <taxon>Sphingomonadales</taxon>
        <taxon>Sphingomonadaceae</taxon>
        <taxon>Sphingomonas</taxon>
    </lineage>
</organism>
<protein>
    <submittedName>
        <fullName evidence="1">Uncharacterized protein</fullName>
    </submittedName>
</protein>
<name>A0A7Y9FS04_9SPHN</name>
<gene>
    <name evidence="1" type="ORF">HD841_002993</name>
</gene>
<keyword evidence="2" id="KW-1185">Reference proteome</keyword>
<reference evidence="1 2" key="1">
    <citation type="submission" date="2020-08" db="EMBL/GenBank/DDBJ databases">
        <title>The Agave Microbiome: Exploring the role of microbial communities in plant adaptations to desert environments.</title>
        <authorList>
            <person name="Partida-Martinez L.P."/>
        </authorList>
    </citation>
    <scope>NUCLEOTIDE SEQUENCE [LARGE SCALE GENOMIC DNA]</scope>
    <source>
        <strain evidence="1 2">AS2.3</strain>
    </source>
</reference>
<evidence type="ECO:0000313" key="1">
    <source>
        <dbReference type="EMBL" id="NYD91186.1"/>
    </source>
</evidence>
<sequence>MQATRTGRRVQDEPIRVEVLDREEIEEKSS</sequence>
<comment type="caution">
    <text evidence="1">The sequence shown here is derived from an EMBL/GenBank/DDBJ whole genome shotgun (WGS) entry which is preliminary data.</text>
</comment>
<dbReference type="AlphaFoldDB" id="A0A7Y9FS04"/>
<evidence type="ECO:0000313" key="2">
    <source>
        <dbReference type="Proteomes" id="UP000517753"/>
    </source>
</evidence>